<dbReference type="GO" id="GO:0043161">
    <property type="term" value="P:proteasome-mediated ubiquitin-dependent protein catabolic process"/>
    <property type="evidence" value="ECO:0007669"/>
    <property type="project" value="TreeGrafter"/>
</dbReference>
<dbReference type="EMBL" id="RBNI01001693">
    <property type="protein sequence ID" value="RUP50082.1"/>
    <property type="molecule type" value="Genomic_DNA"/>
</dbReference>
<dbReference type="InterPro" id="IPR036390">
    <property type="entry name" value="WH_DNA-bd_sf"/>
</dbReference>
<feature type="domain" description="PCI" evidence="5">
    <location>
        <begin position="188"/>
        <end position="357"/>
    </location>
</feature>
<sequence>MEEAQIPNIPDLNLTHYRFIALHGPSELRDDAKAKLLKAVEDNNMAPFYVQICDELKITLDKDLLARMQQANQEEEAKLDERHKDAEQNLGETEVNEALLAKAEHLTKIGEKDKAITAYRVAFDKISTLGSRIDIVFAFMRIGFFHNDNDLISRNVEKGKSLVEEGGDWDRRNRLKAYEGTYLMSIRDFKAAANLFLDTLSTFTSTELMEYREFVKYSVLMSLISLKRVDIKKRVIDTPEILEVLHEIPHLEDYIQSLYECNYAKFFKSLAAIEQTHLRTSRYLYPHIRYYVREMRIIAYAQLLESYRSLTMESMANAFGVSEEFIDADLSKYIAAGRLNCVIDKVNGIVETNRPDAKNAQYQAVIKQGDLLLNRVQKLGRVINV</sequence>
<dbReference type="AlphaFoldDB" id="A0A433DGU5"/>
<accession>A0A433DGU5</accession>
<evidence type="ECO:0000259" key="5">
    <source>
        <dbReference type="PROSITE" id="PS50250"/>
    </source>
</evidence>
<dbReference type="Pfam" id="PF10602">
    <property type="entry name" value="RPN7"/>
    <property type="match status" value="1"/>
</dbReference>
<comment type="subunit">
    <text evidence="3">The 26S proteasome is composed of a core protease, known as the 20S proteasome, capped at one or both ends by the 19S regulatory complex (RC). The RC is composed of at least 18 different subunits in two subcomplexes, the base and the lid, which form the portions proximal and distal to the 20S proteolytic core, respectively. Component of the lid subcomplex of the 19S RC.</text>
</comment>
<reference evidence="6 7" key="1">
    <citation type="journal article" date="2018" name="New Phytol.">
        <title>Phylogenomics of Endogonaceae and evolution of mycorrhizas within Mucoromycota.</title>
        <authorList>
            <person name="Chang Y."/>
            <person name="Desiro A."/>
            <person name="Na H."/>
            <person name="Sandor L."/>
            <person name="Lipzen A."/>
            <person name="Clum A."/>
            <person name="Barry K."/>
            <person name="Grigoriev I.V."/>
            <person name="Martin F.M."/>
            <person name="Stajich J.E."/>
            <person name="Smith M.E."/>
            <person name="Bonito G."/>
            <person name="Spatafora J.W."/>
        </authorList>
    </citation>
    <scope>NUCLEOTIDE SEQUENCE [LARGE SCALE GENOMIC DNA]</scope>
    <source>
        <strain evidence="6 7">GMNB39</strain>
    </source>
</reference>
<comment type="caution">
    <text evidence="6">The sequence shown here is derived from an EMBL/GenBank/DDBJ whole genome shotgun (WGS) entry which is preliminary data.</text>
</comment>
<keyword evidence="1" id="KW-0647">Proteasome</keyword>
<dbReference type="OrthoDB" id="1452at2759"/>
<dbReference type="InterPro" id="IPR049549">
    <property type="entry name" value="RPN7_PSMD6_C"/>
</dbReference>
<dbReference type="InterPro" id="IPR045135">
    <property type="entry name" value="Rpn7_N"/>
</dbReference>
<dbReference type="PROSITE" id="PS50250">
    <property type="entry name" value="PCI"/>
    <property type="match status" value="1"/>
</dbReference>
<keyword evidence="7" id="KW-1185">Reference proteome</keyword>
<evidence type="ECO:0000313" key="7">
    <source>
        <dbReference type="Proteomes" id="UP000268093"/>
    </source>
</evidence>
<protein>
    <recommendedName>
        <fullName evidence="5">PCI domain-containing protein</fullName>
    </recommendedName>
</protein>
<keyword evidence="4" id="KW-0175">Coiled coil</keyword>
<dbReference type="Pfam" id="PF21154">
    <property type="entry name" value="RPN7_PSMD6_C"/>
    <property type="match status" value="1"/>
</dbReference>
<dbReference type="Pfam" id="PF01399">
    <property type="entry name" value="PCI"/>
    <property type="match status" value="1"/>
</dbReference>
<evidence type="ECO:0000256" key="2">
    <source>
        <dbReference type="ARBA" id="ARBA00093435"/>
    </source>
</evidence>
<dbReference type="Proteomes" id="UP000268093">
    <property type="component" value="Unassembled WGS sequence"/>
</dbReference>
<comment type="function">
    <text evidence="2">Component of the 19S cap proteasome complex which acts as a regulatory subunit of the 26S proteasome, involved in the ATP-dependent degradation of ubiquitinated proteins.</text>
</comment>
<organism evidence="6 7">
    <name type="scientific">Jimgerdemannia flammicorona</name>
    <dbReference type="NCBI Taxonomy" id="994334"/>
    <lineage>
        <taxon>Eukaryota</taxon>
        <taxon>Fungi</taxon>
        <taxon>Fungi incertae sedis</taxon>
        <taxon>Mucoromycota</taxon>
        <taxon>Mucoromycotina</taxon>
        <taxon>Endogonomycetes</taxon>
        <taxon>Endogonales</taxon>
        <taxon>Endogonaceae</taxon>
        <taxon>Jimgerdemannia</taxon>
    </lineage>
</organism>
<name>A0A433DGU5_9FUNG</name>
<dbReference type="SUPFAM" id="SSF46785">
    <property type="entry name" value="Winged helix' DNA-binding domain"/>
    <property type="match status" value="1"/>
</dbReference>
<dbReference type="SMART" id="SM00088">
    <property type="entry name" value="PINT"/>
    <property type="match status" value="1"/>
</dbReference>
<gene>
    <name evidence="6" type="ORF">BC936DRAFT_140386</name>
</gene>
<feature type="coiled-coil region" evidence="4">
    <location>
        <begin position="65"/>
        <end position="96"/>
    </location>
</feature>
<proteinExistence type="predicted"/>
<dbReference type="PANTHER" id="PTHR14145:SF1">
    <property type="entry name" value="26S PROTEASOME NON-ATPASE REGULATORY SUBUNIT 6"/>
    <property type="match status" value="1"/>
</dbReference>
<dbReference type="InterPro" id="IPR019585">
    <property type="entry name" value="Rpn7/CSN1"/>
</dbReference>
<dbReference type="Gene3D" id="1.25.40.570">
    <property type="match status" value="1"/>
</dbReference>
<evidence type="ECO:0000256" key="3">
    <source>
        <dbReference type="ARBA" id="ARBA00093502"/>
    </source>
</evidence>
<dbReference type="FunFam" id="1.25.40.570:FF:000005">
    <property type="entry name" value="26S proteasome regulatory subunit N7"/>
    <property type="match status" value="1"/>
</dbReference>
<dbReference type="InterPro" id="IPR000717">
    <property type="entry name" value="PCI_dom"/>
</dbReference>
<evidence type="ECO:0000256" key="4">
    <source>
        <dbReference type="SAM" id="Coils"/>
    </source>
</evidence>
<dbReference type="PANTHER" id="PTHR14145">
    <property type="entry name" value="26S PROTESOME SUBUNIT 6"/>
    <property type="match status" value="1"/>
</dbReference>
<evidence type="ECO:0000256" key="1">
    <source>
        <dbReference type="ARBA" id="ARBA00022942"/>
    </source>
</evidence>
<evidence type="ECO:0000313" key="6">
    <source>
        <dbReference type="EMBL" id="RUP50082.1"/>
    </source>
</evidence>
<dbReference type="GO" id="GO:0005838">
    <property type="term" value="C:proteasome regulatory particle"/>
    <property type="evidence" value="ECO:0007669"/>
    <property type="project" value="TreeGrafter"/>
</dbReference>